<dbReference type="AlphaFoldDB" id="A0AAD7WUC1"/>
<organism evidence="2 3">
    <name type="scientific">Aldrovandia affinis</name>
    <dbReference type="NCBI Taxonomy" id="143900"/>
    <lineage>
        <taxon>Eukaryota</taxon>
        <taxon>Metazoa</taxon>
        <taxon>Chordata</taxon>
        <taxon>Craniata</taxon>
        <taxon>Vertebrata</taxon>
        <taxon>Euteleostomi</taxon>
        <taxon>Actinopterygii</taxon>
        <taxon>Neopterygii</taxon>
        <taxon>Teleostei</taxon>
        <taxon>Notacanthiformes</taxon>
        <taxon>Halosauridae</taxon>
        <taxon>Aldrovandia</taxon>
    </lineage>
</organism>
<feature type="region of interest" description="Disordered" evidence="1">
    <location>
        <begin position="77"/>
        <end position="183"/>
    </location>
</feature>
<reference evidence="2" key="1">
    <citation type="journal article" date="2023" name="Science">
        <title>Genome structures resolve the early diversification of teleost fishes.</title>
        <authorList>
            <person name="Parey E."/>
            <person name="Louis A."/>
            <person name="Montfort J."/>
            <person name="Bouchez O."/>
            <person name="Roques C."/>
            <person name="Iampietro C."/>
            <person name="Lluch J."/>
            <person name="Castinel A."/>
            <person name="Donnadieu C."/>
            <person name="Desvignes T."/>
            <person name="Floi Bucao C."/>
            <person name="Jouanno E."/>
            <person name="Wen M."/>
            <person name="Mejri S."/>
            <person name="Dirks R."/>
            <person name="Jansen H."/>
            <person name="Henkel C."/>
            <person name="Chen W.J."/>
            <person name="Zahm M."/>
            <person name="Cabau C."/>
            <person name="Klopp C."/>
            <person name="Thompson A.W."/>
            <person name="Robinson-Rechavi M."/>
            <person name="Braasch I."/>
            <person name="Lecointre G."/>
            <person name="Bobe J."/>
            <person name="Postlethwait J.H."/>
            <person name="Berthelot C."/>
            <person name="Roest Crollius H."/>
            <person name="Guiguen Y."/>
        </authorList>
    </citation>
    <scope>NUCLEOTIDE SEQUENCE</scope>
    <source>
        <strain evidence="2">NC1722</strain>
    </source>
</reference>
<name>A0AAD7WUC1_9TELE</name>
<sequence length="183" mass="19219">MCSNPGPSEGLWERLLALRSDRPPFLLLPVGTEQDINRLPAPLSVPCAPVPCCRSGRLMQNHASFCYDPRSRPASSQSHLADIIKQSPRHLRPPQESQSPQLPGIGPLAGSETDGPGGGGERVKTTGCGGVGGTTTLMGHSGRRERPGLTVAHSESPAPLSLSPSNSSMRVALAETKHLPSPV</sequence>
<proteinExistence type="predicted"/>
<keyword evidence="3" id="KW-1185">Reference proteome</keyword>
<accession>A0AAD7WUC1</accession>
<evidence type="ECO:0000313" key="3">
    <source>
        <dbReference type="Proteomes" id="UP001221898"/>
    </source>
</evidence>
<protein>
    <submittedName>
        <fullName evidence="2">Uncharacterized protein</fullName>
    </submittedName>
</protein>
<evidence type="ECO:0000313" key="2">
    <source>
        <dbReference type="EMBL" id="KAJ8408584.1"/>
    </source>
</evidence>
<evidence type="ECO:0000256" key="1">
    <source>
        <dbReference type="SAM" id="MobiDB-lite"/>
    </source>
</evidence>
<gene>
    <name evidence="2" type="ORF">AAFF_G00252190</name>
</gene>
<dbReference type="EMBL" id="JAINUG010000034">
    <property type="protein sequence ID" value="KAJ8408584.1"/>
    <property type="molecule type" value="Genomic_DNA"/>
</dbReference>
<comment type="caution">
    <text evidence="2">The sequence shown here is derived from an EMBL/GenBank/DDBJ whole genome shotgun (WGS) entry which is preliminary data.</text>
</comment>
<dbReference type="Proteomes" id="UP001221898">
    <property type="component" value="Unassembled WGS sequence"/>
</dbReference>
<feature type="compositionally biased region" description="Low complexity" evidence="1">
    <location>
        <begin position="154"/>
        <end position="168"/>
    </location>
</feature>